<dbReference type="GO" id="GO:0005829">
    <property type="term" value="C:cytosol"/>
    <property type="evidence" value="ECO:0007669"/>
    <property type="project" value="TreeGrafter"/>
</dbReference>
<dbReference type="Proteomes" id="UP000018936">
    <property type="component" value="Unassembled WGS sequence"/>
</dbReference>
<reference evidence="2 3" key="1">
    <citation type="journal article" date="2013" name="Proc. Natl. Acad. Sci. U.S.A.">
        <title>The king cobra genome reveals dynamic gene evolution and adaptation in the snake venom system.</title>
        <authorList>
            <person name="Vonk F.J."/>
            <person name="Casewell N.R."/>
            <person name="Henkel C.V."/>
            <person name="Heimberg A.M."/>
            <person name="Jansen H.J."/>
            <person name="McCleary R.J."/>
            <person name="Kerkkamp H.M."/>
            <person name="Vos R.A."/>
            <person name="Guerreiro I."/>
            <person name="Calvete J.J."/>
            <person name="Wuster W."/>
            <person name="Woods A.E."/>
            <person name="Logan J.M."/>
            <person name="Harrison R.A."/>
            <person name="Castoe T.A."/>
            <person name="de Koning A.P."/>
            <person name="Pollock D.D."/>
            <person name="Yandell M."/>
            <person name="Calderon D."/>
            <person name="Renjifo C."/>
            <person name="Currier R.B."/>
            <person name="Salgado D."/>
            <person name="Pla D."/>
            <person name="Sanz L."/>
            <person name="Hyder A.S."/>
            <person name="Ribeiro J.M."/>
            <person name="Arntzen J.W."/>
            <person name="van den Thillart G.E."/>
            <person name="Boetzer M."/>
            <person name="Pirovano W."/>
            <person name="Dirks R.P."/>
            <person name="Spaink H.P."/>
            <person name="Duboule D."/>
            <person name="McGlinn E."/>
            <person name="Kini R.M."/>
            <person name="Richardson M.K."/>
        </authorList>
    </citation>
    <scope>NUCLEOTIDE SEQUENCE</scope>
    <source>
        <tissue evidence="2">Blood</tissue>
    </source>
</reference>
<feature type="compositionally biased region" description="Basic and acidic residues" evidence="1">
    <location>
        <begin position="74"/>
        <end position="83"/>
    </location>
</feature>
<dbReference type="AlphaFoldDB" id="V8P078"/>
<accession>V8P078</accession>
<evidence type="ECO:0000256" key="1">
    <source>
        <dbReference type="SAM" id="MobiDB-lite"/>
    </source>
</evidence>
<feature type="region of interest" description="Disordered" evidence="1">
    <location>
        <begin position="74"/>
        <end position="169"/>
    </location>
</feature>
<comment type="caution">
    <text evidence="2">The sequence shown here is derived from an EMBL/GenBank/DDBJ whole genome shotgun (WGS) entry which is preliminary data.</text>
</comment>
<evidence type="ECO:0000313" key="3">
    <source>
        <dbReference type="Proteomes" id="UP000018936"/>
    </source>
</evidence>
<keyword evidence="2" id="KW-0808">Transferase</keyword>
<name>V8P078_OPHHA</name>
<sequence length="169" mass="19308">LNQKKRAESFRYQQENLKRLRDSITRRQLEKQKAGKHADLEITIPVGHSQIMPKKPECSIYEYSPRKNLFPISKEIKRGDWKTESTSSTASSSSNRSSTRSLLSISSGMEGDNEDNEIPDMKRTLQVDNQLSISFGRPPRIPPRVASRLSNTDNFHPPPVPPRGRDKLH</sequence>
<dbReference type="GO" id="GO:0036312">
    <property type="term" value="F:phosphatidylinositol 3-kinase regulatory subunit binding"/>
    <property type="evidence" value="ECO:0007669"/>
    <property type="project" value="TreeGrafter"/>
</dbReference>
<dbReference type="OrthoDB" id="8192811at2759"/>
<keyword evidence="3" id="KW-1185">Reference proteome</keyword>
<dbReference type="InterPro" id="IPR052446">
    <property type="entry name" value="B-cell_PI3K-Signaling_Adptrs"/>
</dbReference>
<evidence type="ECO:0000313" key="2">
    <source>
        <dbReference type="EMBL" id="ETE67715.1"/>
    </source>
</evidence>
<dbReference type="GO" id="GO:0016301">
    <property type="term" value="F:kinase activity"/>
    <property type="evidence" value="ECO:0007669"/>
    <property type="project" value="UniProtKB-KW"/>
</dbReference>
<protein>
    <submittedName>
        <fullName evidence="2">Phosphoinositide 3-kinase adapter protein 1</fullName>
    </submittedName>
</protein>
<dbReference type="PANTHER" id="PTHR16267">
    <property type="entry name" value="BANK1/PIK3AP1 FAMILY MEMBER"/>
    <property type="match status" value="1"/>
</dbReference>
<feature type="compositionally biased region" description="Low complexity" evidence="1">
    <location>
        <begin position="85"/>
        <end position="107"/>
    </location>
</feature>
<organism evidence="2 3">
    <name type="scientific">Ophiophagus hannah</name>
    <name type="common">King cobra</name>
    <name type="synonym">Naja hannah</name>
    <dbReference type="NCBI Taxonomy" id="8665"/>
    <lineage>
        <taxon>Eukaryota</taxon>
        <taxon>Metazoa</taxon>
        <taxon>Chordata</taxon>
        <taxon>Craniata</taxon>
        <taxon>Vertebrata</taxon>
        <taxon>Euteleostomi</taxon>
        <taxon>Lepidosauria</taxon>
        <taxon>Squamata</taxon>
        <taxon>Bifurcata</taxon>
        <taxon>Unidentata</taxon>
        <taxon>Episquamata</taxon>
        <taxon>Toxicofera</taxon>
        <taxon>Serpentes</taxon>
        <taxon>Colubroidea</taxon>
        <taxon>Elapidae</taxon>
        <taxon>Elapinae</taxon>
        <taxon>Ophiophagus</taxon>
    </lineage>
</organism>
<keyword evidence="2" id="KW-0418">Kinase</keyword>
<dbReference type="PANTHER" id="PTHR16267:SF12">
    <property type="entry name" value="PHOSPHOINOSITIDE 3-KINASE ADAPTER PROTEIN 1"/>
    <property type="match status" value="1"/>
</dbReference>
<dbReference type="GO" id="GO:0005102">
    <property type="term" value="F:signaling receptor binding"/>
    <property type="evidence" value="ECO:0007669"/>
    <property type="project" value="TreeGrafter"/>
</dbReference>
<feature type="non-terminal residue" evidence="2">
    <location>
        <position position="1"/>
    </location>
</feature>
<gene>
    <name evidence="2" type="primary">PIK3AP1</name>
    <name evidence="2" type="ORF">L345_06493</name>
</gene>
<dbReference type="EMBL" id="AZIM01001206">
    <property type="protein sequence ID" value="ETE67715.1"/>
    <property type="molecule type" value="Genomic_DNA"/>
</dbReference>
<proteinExistence type="predicted"/>